<gene>
    <name evidence="2" type="ORF">Pan216_10870</name>
</gene>
<feature type="transmembrane region" description="Helical" evidence="1">
    <location>
        <begin position="50"/>
        <end position="72"/>
    </location>
</feature>
<feature type="transmembrane region" description="Helical" evidence="1">
    <location>
        <begin position="15"/>
        <end position="38"/>
    </location>
</feature>
<keyword evidence="1" id="KW-0812">Transmembrane</keyword>
<dbReference type="Proteomes" id="UP000317093">
    <property type="component" value="Chromosome"/>
</dbReference>
<dbReference type="EMBL" id="CP036279">
    <property type="protein sequence ID" value="QDU60248.1"/>
    <property type="molecule type" value="Genomic_DNA"/>
</dbReference>
<dbReference type="AlphaFoldDB" id="A0A518AZT2"/>
<keyword evidence="3" id="KW-1185">Reference proteome</keyword>
<protein>
    <submittedName>
        <fullName evidence="2">Uncharacterized protein</fullName>
    </submittedName>
</protein>
<keyword evidence="1" id="KW-1133">Transmembrane helix</keyword>
<evidence type="ECO:0000313" key="3">
    <source>
        <dbReference type="Proteomes" id="UP000317093"/>
    </source>
</evidence>
<dbReference type="KEGG" id="knv:Pan216_10870"/>
<name>A0A518AZT2_9BACT</name>
<sequence>MEDGHAMKDTSRRGLAIALTLAFLFAMVMGTGPGVLLVNHPRSFLGLPLLYTWAIFWYVVQVMIALVAYFWLWRDAGVTNSAANGSGTEEDE</sequence>
<organism evidence="2 3">
    <name type="scientific">Kolteria novifilia</name>
    <dbReference type="NCBI Taxonomy" id="2527975"/>
    <lineage>
        <taxon>Bacteria</taxon>
        <taxon>Pseudomonadati</taxon>
        <taxon>Planctomycetota</taxon>
        <taxon>Planctomycetia</taxon>
        <taxon>Kolteriales</taxon>
        <taxon>Kolteriaceae</taxon>
        <taxon>Kolteria</taxon>
    </lineage>
</organism>
<evidence type="ECO:0000313" key="2">
    <source>
        <dbReference type="EMBL" id="QDU60248.1"/>
    </source>
</evidence>
<reference evidence="2 3" key="1">
    <citation type="submission" date="2019-02" db="EMBL/GenBank/DDBJ databases">
        <title>Deep-cultivation of Planctomycetes and their phenomic and genomic characterization uncovers novel biology.</title>
        <authorList>
            <person name="Wiegand S."/>
            <person name="Jogler M."/>
            <person name="Boedeker C."/>
            <person name="Pinto D."/>
            <person name="Vollmers J."/>
            <person name="Rivas-Marin E."/>
            <person name="Kohn T."/>
            <person name="Peeters S.H."/>
            <person name="Heuer A."/>
            <person name="Rast P."/>
            <person name="Oberbeckmann S."/>
            <person name="Bunk B."/>
            <person name="Jeske O."/>
            <person name="Meyerdierks A."/>
            <person name="Storesund J.E."/>
            <person name="Kallscheuer N."/>
            <person name="Luecker S."/>
            <person name="Lage O.M."/>
            <person name="Pohl T."/>
            <person name="Merkel B.J."/>
            <person name="Hornburger P."/>
            <person name="Mueller R.-W."/>
            <person name="Bruemmer F."/>
            <person name="Labrenz M."/>
            <person name="Spormann A.M."/>
            <person name="Op den Camp H."/>
            <person name="Overmann J."/>
            <person name="Amann R."/>
            <person name="Jetten M.S.M."/>
            <person name="Mascher T."/>
            <person name="Medema M.H."/>
            <person name="Devos D.P."/>
            <person name="Kaster A.-K."/>
            <person name="Ovreas L."/>
            <person name="Rohde M."/>
            <person name="Galperin M.Y."/>
            <person name="Jogler C."/>
        </authorList>
    </citation>
    <scope>NUCLEOTIDE SEQUENCE [LARGE SCALE GENOMIC DNA]</scope>
    <source>
        <strain evidence="2 3">Pan216</strain>
    </source>
</reference>
<proteinExistence type="predicted"/>
<evidence type="ECO:0000256" key="1">
    <source>
        <dbReference type="SAM" id="Phobius"/>
    </source>
</evidence>
<accession>A0A518AZT2</accession>
<keyword evidence="1" id="KW-0472">Membrane</keyword>